<evidence type="ECO:0000313" key="7">
    <source>
        <dbReference type="EMBL" id="GGX05650.1"/>
    </source>
</evidence>
<dbReference type="InterPro" id="IPR012312">
    <property type="entry name" value="Hemerythrin-like"/>
</dbReference>
<keyword evidence="2" id="KW-0813">Transport</keyword>
<evidence type="ECO:0000259" key="6">
    <source>
        <dbReference type="Pfam" id="PF01814"/>
    </source>
</evidence>
<reference evidence="8" key="1">
    <citation type="journal article" date="2019" name="Int. J. Syst. Evol. Microbiol.">
        <title>The Global Catalogue of Microorganisms (GCM) 10K type strain sequencing project: providing services to taxonomists for standard genome sequencing and annotation.</title>
        <authorList>
            <consortium name="The Broad Institute Genomics Platform"/>
            <consortium name="The Broad Institute Genome Sequencing Center for Infectious Disease"/>
            <person name="Wu L."/>
            <person name="Ma J."/>
        </authorList>
    </citation>
    <scope>NUCLEOTIDE SEQUENCE [LARGE SCALE GENOMIC DNA]</scope>
    <source>
        <strain evidence="8">KCTC 23916</strain>
    </source>
</reference>
<dbReference type="InterPro" id="IPR035938">
    <property type="entry name" value="Hemerythrin-like_sf"/>
</dbReference>
<evidence type="ECO:0000256" key="5">
    <source>
        <dbReference type="SAM" id="Coils"/>
    </source>
</evidence>
<dbReference type="NCBIfam" id="NF033749">
    <property type="entry name" value="bact_hemeryth"/>
    <property type="match status" value="1"/>
</dbReference>
<evidence type="ECO:0000256" key="1">
    <source>
        <dbReference type="ARBA" id="ARBA00010587"/>
    </source>
</evidence>
<accession>A0ABQ2X9H2</accession>
<organism evidence="7 8">
    <name type="scientific">Undibacterium macrobrachii</name>
    <dbReference type="NCBI Taxonomy" id="1119058"/>
    <lineage>
        <taxon>Bacteria</taxon>
        <taxon>Pseudomonadati</taxon>
        <taxon>Pseudomonadota</taxon>
        <taxon>Betaproteobacteria</taxon>
        <taxon>Burkholderiales</taxon>
        <taxon>Oxalobacteraceae</taxon>
        <taxon>Undibacterium</taxon>
    </lineage>
</organism>
<name>A0ABQ2X9H2_9BURK</name>
<dbReference type="EMBL" id="BMYT01000001">
    <property type="protein sequence ID" value="GGX05650.1"/>
    <property type="molecule type" value="Genomic_DNA"/>
</dbReference>
<keyword evidence="3" id="KW-0479">Metal-binding</keyword>
<dbReference type="NCBIfam" id="TIGR02481">
    <property type="entry name" value="hemeryth_dom"/>
    <property type="match status" value="1"/>
</dbReference>
<keyword evidence="8" id="KW-1185">Reference proteome</keyword>
<dbReference type="InterPro" id="IPR016131">
    <property type="entry name" value="Haemerythrin_Fe_BS"/>
</dbReference>
<sequence length="145" mass="17017">MEYFEWNDSLSVHDSMIDEDHKTLIGMVNELHDAADLGQDYITLSNILQRLATYTQEHFQREEDLMKSIAYPRFKAHKEQHRKLLERVTDLQNELNRARELVAIETAELLRFWLTSHILLSDKHLADTLHGTLVMSKTEQLPTTD</sequence>
<dbReference type="RefSeq" id="WP_189344863.1">
    <property type="nucleotide sequence ID" value="NZ_BMYT01000001.1"/>
</dbReference>
<dbReference type="Proteomes" id="UP000620127">
    <property type="component" value="Unassembled WGS sequence"/>
</dbReference>
<proteinExistence type="inferred from homology"/>
<dbReference type="InterPro" id="IPR050669">
    <property type="entry name" value="Hemerythrin"/>
</dbReference>
<keyword evidence="2" id="KW-0561">Oxygen transport</keyword>
<evidence type="ECO:0000256" key="2">
    <source>
        <dbReference type="ARBA" id="ARBA00022621"/>
    </source>
</evidence>
<keyword evidence="4" id="KW-0408">Iron</keyword>
<comment type="caution">
    <text evidence="7">The sequence shown here is derived from an EMBL/GenBank/DDBJ whole genome shotgun (WGS) entry which is preliminary data.</text>
</comment>
<protein>
    <submittedName>
        <fullName evidence="7">Hemerythrin</fullName>
    </submittedName>
</protein>
<dbReference type="InterPro" id="IPR012827">
    <property type="entry name" value="Hemerythrin_metal-bd"/>
</dbReference>
<evidence type="ECO:0000256" key="4">
    <source>
        <dbReference type="ARBA" id="ARBA00023004"/>
    </source>
</evidence>
<dbReference type="Pfam" id="PF01814">
    <property type="entry name" value="Hemerythrin"/>
    <property type="match status" value="1"/>
</dbReference>
<dbReference type="CDD" id="cd12107">
    <property type="entry name" value="Hemerythrin"/>
    <property type="match status" value="1"/>
</dbReference>
<feature type="domain" description="Hemerythrin-like" evidence="6">
    <location>
        <begin position="15"/>
        <end position="126"/>
    </location>
</feature>
<evidence type="ECO:0000313" key="8">
    <source>
        <dbReference type="Proteomes" id="UP000620127"/>
    </source>
</evidence>
<dbReference type="SUPFAM" id="SSF47188">
    <property type="entry name" value="Hemerythrin-like"/>
    <property type="match status" value="1"/>
</dbReference>
<dbReference type="PANTHER" id="PTHR37164">
    <property type="entry name" value="BACTERIOHEMERYTHRIN"/>
    <property type="match status" value="1"/>
</dbReference>
<dbReference type="Gene3D" id="1.20.120.50">
    <property type="entry name" value="Hemerythrin-like"/>
    <property type="match status" value="1"/>
</dbReference>
<dbReference type="PROSITE" id="PS00550">
    <property type="entry name" value="HEMERYTHRINS"/>
    <property type="match status" value="1"/>
</dbReference>
<feature type="coiled-coil region" evidence="5">
    <location>
        <begin position="74"/>
        <end position="108"/>
    </location>
</feature>
<gene>
    <name evidence="7" type="ORF">GCM10011282_10050</name>
</gene>
<comment type="similarity">
    <text evidence="1">Belongs to the hemerythrin family.</text>
</comment>
<evidence type="ECO:0000256" key="3">
    <source>
        <dbReference type="ARBA" id="ARBA00022723"/>
    </source>
</evidence>
<keyword evidence="5" id="KW-0175">Coiled coil</keyword>
<dbReference type="PANTHER" id="PTHR37164:SF1">
    <property type="entry name" value="BACTERIOHEMERYTHRIN"/>
    <property type="match status" value="1"/>
</dbReference>